<dbReference type="Pfam" id="PF01418">
    <property type="entry name" value="HTH_6"/>
    <property type="match status" value="1"/>
</dbReference>
<dbReference type="PROSITE" id="PS51464">
    <property type="entry name" value="SIS"/>
    <property type="match status" value="1"/>
</dbReference>
<dbReference type="GO" id="GO:1901135">
    <property type="term" value="P:carbohydrate derivative metabolic process"/>
    <property type="evidence" value="ECO:0007669"/>
    <property type="project" value="InterPro"/>
</dbReference>
<dbReference type="EMBL" id="CP031422">
    <property type="protein sequence ID" value="AZS38867.1"/>
    <property type="molecule type" value="Genomic_DNA"/>
</dbReference>
<dbReference type="CDD" id="cd05013">
    <property type="entry name" value="SIS_RpiR"/>
    <property type="match status" value="1"/>
</dbReference>
<feature type="domain" description="HTH rpiR-type" evidence="4">
    <location>
        <begin position="15"/>
        <end position="92"/>
    </location>
</feature>
<keyword evidence="2" id="KW-0238">DNA-binding</keyword>
<dbReference type="InterPro" id="IPR009057">
    <property type="entry name" value="Homeodomain-like_sf"/>
</dbReference>
<evidence type="ECO:0000256" key="3">
    <source>
        <dbReference type="ARBA" id="ARBA00023163"/>
    </source>
</evidence>
<organism evidence="6 7">
    <name type="scientific">Microbacterium oxydans</name>
    <dbReference type="NCBI Taxonomy" id="82380"/>
    <lineage>
        <taxon>Bacteria</taxon>
        <taxon>Bacillati</taxon>
        <taxon>Actinomycetota</taxon>
        <taxon>Actinomycetes</taxon>
        <taxon>Micrococcales</taxon>
        <taxon>Microbacteriaceae</taxon>
        <taxon>Microbacterium</taxon>
    </lineage>
</organism>
<gene>
    <name evidence="6" type="primary">ybbH_1</name>
    <name evidence="6" type="ORF">CVS54_00164</name>
</gene>
<dbReference type="AlphaFoldDB" id="A0A3Q9J411"/>
<protein>
    <submittedName>
        <fullName evidence="6">Putative HTH-type transcriptional regulator YbbH</fullName>
    </submittedName>
</protein>
<evidence type="ECO:0000256" key="1">
    <source>
        <dbReference type="ARBA" id="ARBA00023015"/>
    </source>
</evidence>
<dbReference type="Gene3D" id="3.40.50.10490">
    <property type="entry name" value="Glucose-6-phosphate isomerase like protein, domain 1"/>
    <property type="match status" value="1"/>
</dbReference>
<keyword evidence="3" id="KW-0804">Transcription</keyword>
<dbReference type="InterPro" id="IPR036388">
    <property type="entry name" value="WH-like_DNA-bd_sf"/>
</dbReference>
<dbReference type="GO" id="GO:0003677">
    <property type="term" value="F:DNA binding"/>
    <property type="evidence" value="ECO:0007669"/>
    <property type="project" value="UniProtKB-KW"/>
</dbReference>
<dbReference type="GO" id="GO:0097367">
    <property type="term" value="F:carbohydrate derivative binding"/>
    <property type="evidence" value="ECO:0007669"/>
    <property type="project" value="InterPro"/>
</dbReference>
<evidence type="ECO:0000259" key="4">
    <source>
        <dbReference type="PROSITE" id="PS51071"/>
    </source>
</evidence>
<dbReference type="InterPro" id="IPR047640">
    <property type="entry name" value="RpiR-like"/>
</dbReference>
<dbReference type="Pfam" id="PF01380">
    <property type="entry name" value="SIS"/>
    <property type="match status" value="1"/>
</dbReference>
<name>A0A3Q9J411_9MICO</name>
<evidence type="ECO:0000313" key="6">
    <source>
        <dbReference type="EMBL" id="AZS38867.1"/>
    </source>
</evidence>
<evidence type="ECO:0000256" key="2">
    <source>
        <dbReference type="ARBA" id="ARBA00023125"/>
    </source>
</evidence>
<dbReference type="PANTHER" id="PTHR30514">
    <property type="entry name" value="GLUCOKINASE"/>
    <property type="match status" value="1"/>
</dbReference>
<dbReference type="Proteomes" id="UP000274841">
    <property type="component" value="Chromosome"/>
</dbReference>
<keyword evidence="1" id="KW-0805">Transcription regulation</keyword>
<accession>A0A3Q9J411</accession>
<dbReference type="RefSeq" id="WP_052748724.1">
    <property type="nucleotide sequence ID" value="NZ_CP031422.1"/>
</dbReference>
<dbReference type="PANTHER" id="PTHR30514:SF1">
    <property type="entry name" value="HTH-TYPE TRANSCRIPTIONAL REGULATOR HEXR-RELATED"/>
    <property type="match status" value="1"/>
</dbReference>
<proteinExistence type="predicted"/>
<dbReference type="InterPro" id="IPR035472">
    <property type="entry name" value="RpiR-like_SIS"/>
</dbReference>
<dbReference type="SUPFAM" id="SSF53697">
    <property type="entry name" value="SIS domain"/>
    <property type="match status" value="1"/>
</dbReference>
<dbReference type="InterPro" id="IPR000281">
    <property type="entry name" value="HTH_RpiR"/>
</dbReference>
<dbReference type="Gene3D" id="1.10.10.10">
    <property type="entry name" value="Winged helix-like DNA-binding domain superfamily/Winged helix DNA-binding domain"/>
    <property type="match status" value="1"/>
</dbReference>
<dbReference type="GO" id="GO:0003700">
    <property type="term" value="F:DNA-binding transcription factor activity"/>
    <property type="evidence" value="ECO:0007669"/>
    <property type="project" value="InterPro"/>
</dbReference>
<dbReference type="SUPFAM" id="SSF46689">
    <property type="entry name" value="Homeodomain-like"/>
    <property type="match status" value="1"/>
</dbReference>
<dbReference type="InterPro" id="IPR046348">
    <property type="entry name" value="SIS_dom_sf"/>
</dbReference>
<dbReference type="KEGG" id="moy:CVS54_00164"/>
<reference evidence="6 7" key="1">
    <citation type="submission" date="2018-08" db="EMBL/GenBank/DDBJ databases">
        <title>Microbacterium oxydans strain HG3.</title>
        <authorList>
            <person name="ORTET P."/>
        </authorList>
    </citation>
    <scope>NUCLEOTIDE SEQUENCE [LARGE SCALE GENOMIC DNA]</scope>
    <source>
        <strain evidence="6 7">HG3</strain>
    </source>
</reference>
<sequence length="295" mass="31710">MEPFVTSDTENPALSGLRARIARTWNDLSKSERAVCRVLSSTSTEHILYASAAELGTQSGTSNASVVRTLQKLGYSGLSHLKQEVAAPFSSSVSPEVRLKTRIEHIGQDLARIQQETWDEAASLIELARSSNDDAAYSAAITLLMRAESIYCYGLGASGIAADNLALRLRRTGLSTRRLSTDGFRLADEVLNLEAKDVLVIFAPGRVTRDIDVLLDHAQLMGAGVILVTDELHERLSSRVDAILTAPHTPTGLTSESLSAILISDVLVQGISAVAPDAALRSSQLLNDVRARLGY</sequence>
<feature type="domain" description="SIS" evidence="5">
    <location>
        <begin position="140"/>
        <end position="277"/>
    </location>
</feature>
<evidence type="ECO:0000259" key="5">
    <source>
        <dbReference type="PROSITE" id="PS51464"/>
    </source>
</evidence>
<dbReference type="PROSITE" id="PS51071">
    <property type="entry name" value="HTH_RPIR"/>
    <property type="match status" value="1"/>
</dbReference>
<evidence type="ECO:0000313" key="7">
    <source>
        <dbReference type="Proteomes" id="UP000274841"/>
    </source>
</evidence>
<dbReference type="InterPro" id="IPR001347">
    <property type="entry name" value="SIS_dom"/>
</dbReference>